<keyword evidence="1" id="KW-0472">Membrane</keyword>
<dbReference type="EMBL" id="PVNO01000031">
    <property type="protein sequence ID" value="PRO67373.1"/>
    <property type="molecule type" value="Genomic_DNA"/>
</dbReference>
<gene>
    <name evidence="2" type="ORF">C6Y39_16895</name>
</gene>
<comment type="caution">
    <text evidence="2">The sequence shown here is derived from an EMBL/GenBank/DDBJ whole genome shotgun (WGS) entry which is preliminary data.</text>
</comment>
<sequence>MVLLSVHYFTGALDWPEAGNIRAQRDFNSAIGMSILSGYFWLCLQLNHKNVTSTLISILVKTNQLSHLNQHRAILTTKLHVNSVNCLIVALFIAMLYVFIEGLLIPKMMLHQYLIAFSAVLFWFLLLLCLVQLSSYVNYLNKFVINQTATGIDRLNSITSLARFALFNATLTSGALILFPVFWFGKSIPTFDILMTLLFSLFVAFFLYKPVMNLRALWLIEKRKVVRNIKDEDEGKTNKNNVEQLLEAQYEVEELESLSMGLLLGRDKLRLLACIALITFSWLIFLGASLKDV</sequence>
<keyword evidence="1" id="KW-0812">Transmembrane</keyword>
<feature type="transmembrane region" description="Helical" evidence="1">
    <location>
        <begin position="112"/>
        <end position="133"/>
    </location>
</feature>
<keyword evidence="1" id="KW-1133">Transmembrane helix</keyword>
<evidence type="ECO:0000313" key="3">
    <source>
        <dbReference type="Proteomes" id="UP000239539"/>
    </source>
</evidence>
<evidence type="ECO:0000313" key="2">
    <source>
        <dbReference type="EMBL" id="PRO67373.1"/>
    </source>
</evidence>
<name>A0ABX5CIH1_9ALTE</name>
<keyword evidence="3" id="KW-1185">Reference proteome</keyword>
<feature type="transmembrane region" description="Helical" evidence="1">
    <location>
        <begin position="269"/>
        <end position="290"/>
    </location>
</feature>
<dbReference type="Proteomes" id="UP000239539">
    <property type="component" value="Unassembled WGS sequence"/>
</dbReference>
<reference evidence="3" key="1">
    <citation type="journal article" date="2020" name="Int. J. Syst. Evol. Microbiol.">
        <title>Alteromonas alba sp. nov., a marine bacterium isolated from the seawater of the West Pacific Ocean.</title>
        <authorList>
            <person name="Sun C."/>
            <person name="Wu Y.-H."/>
            <person name="Xamxidin M."/>
            <person name="Cheng H."/>
            <person name="Xu X.-W."/>
        </authorList>
    </citation>
    <scope>NUCLEOTIDE SEQUENCE [LARGE SCALE GENOMIC DNA]</scope>
    <source>
        <strain evidence="3">9a2</strain>
    </source>
</reference>
<evidence type="ECO:0000256" key="1">
    <source>
        <dbReference type="SAM" id="Phobius"/>
    </source>
</evidence>
<organism evidence="2 3">
    <name type="scientific">Alteromonas gracilis</name>
    <dbReference type="NCBI Taxonomy" id="1479524"/>
    <lineage>
        <taxon>Bacteria</taxon>
        <taxon>Pseudomonadati</taxon>
        <taxon>Pseudomonadota</taxon>
        <taxon>Gammaproteobacteria</taxon>
        <taxon>Alteromonadales</taxon>
        <taxon>Alteromonadaceae</taxon>
        <taxon>Alteromonas/Salinimonas group</taxon>
        <taxon>Alteromonas</taxon>
    </lineage>
</organism>
<proteinExistence type="predicted"/>
<protein>
    <submittedName>
        <fullName evidence="2">Uncharacterized protein</fullName>
    </submittedName>
</protein>
<feature type="transmembrane region" description="Helical" evidence="1">
    <location>
        <begin position="164"/>
        <end position="184"/>
    </location>
</feature>
<feature type="transmembrane region" description="Helical" evidence="1">
    <location>
        <begin position="79"/>
        <end position="100"/>
    </location>
</feature>
<accession>A0ABX5CIH1</accession>